<dbReference type="GeneID" id="7750989"/>
<organism evidence="3 4">
    <name type="scientific">Lactobacillus phage Lb338-1</name>
    <dbReference type="NCBI Taxonomy" id="2892342"/>
    <lineage>
        <taxon>Viruses</taxon>
        <taxon>Duplodnaviria</taxon>
        <taxon>Heunggongvirae</taxon>
        <taxon>Uroviricota</taxon>
        <taxon>Caudoviricetes</taxon>
        <taxon>Herelleviridae</taxon>
        <taxon>Mooreparkvirus</taxon>
        <taxon>Mooreparkvirus Lb3381</taxon>
    </lineage>
</organism>
<feature type="region of interest" description="Disordered" evidence="1">
    <location>
        <begin position="117"/>
        <end position="136"/>
    </location>
</feature>
<reference evidence="3 4" key="1">
    <citation type="journal article" date="2009" name="Gene">
        <title>Genome of a virulent bacteriophage Lb338-1 that lyses the probiotic Lactobacillus paracasei cheese strain.</title>
        <authorList>
            <person name="Alemayehu D."/>
            <person name="Ross R.P."/>
            <person name="O'Sullivan O."/>
            <person name="Coffey A."/>
            <person name="Stanton C."/>
            <person name="Fitzgerald G.F."/>
            <person name="McAuliffe O."/>
        </authorList>
    </citation>
    <scope>NUCLEOTIDE SEQUENCE [LARGE SCALE GENOMIC DNA]</scope>
    <source>
        <strain evidence="3">Lb338-1</strain>
    </source>
</reference>
<dbReference type="OrthoDB" id="1004at10239"/>
<protein>
    <submittedName>
        <fullName evidence="3">Putative tail protein</fullName>
    </submittedName>
</protein>
<evidence type="ECO:0000256" key="1">
    <source>
        <dbReference type="SAM" id="MobiDB-lite"/>
    </source>
</evidence>
<accession>C1KFP4</accession>
<dbReference type="InterPro" id="IPR032096">
    <property type="entry name" value="DUF4815"/>
</dbReference>
<dbReference type="RefSeq" id="YP_002790813.1">
    <property type="nucleotide sequence ID" value="NC_012530.1"/>
</dbReference>
<dbReference type="Proteomes" id="UP000001878">
    <property type="component" value="Segment"/>
</dbReference>
<evidence type="ECO:0000259" key="2">
    <source>
        <dbReference type="Pfam" id="PF16075"/>
    </source>
</evidence>
<feature type="domain" description="DUF4815" evidence="2">
    <location>
        <begin position="10"/>
        <end position="625"/>
    </location>
</feature>
<dbReference type="KEGG" id="vg:7750989"/>
<evidence type="ECO:0000313" key="3">
    <source>
        <dbReference type="EMBL" id="ACO37055.1"/>
    </source>
</evidence>
<dbReference type="Pfam" id="PF16075">
    <property type="entry name" value="DUF4815"/>
    <property type="match status" value="1"/>
</dbReference>
<name>C1KFP4_9CAUD</name>
<dbReference type="EMBL" id="FJ822135">
    <property type="protein sequence ID" value="ACO37055.1"/>
    <property type="molecule type" value="Genomic_DNA"/>
</dbReference>
<keyword evidence="4" id="KW-1185">Reference proteome</keyword>
<feature type="compositionally biased region" description="Polar residues" evidence="1">
    <location>
        <begin position="117"/>
        <end position="129"/>
    </location>
</feature>
<sequence>MADIDISTTPYFDTYDDTKDWTMLLFNPDRPLQQRELNELQSTLGHYIGALGNSIMHDGDIQSGMGYTQDGNNITVNSGSVYLAGKVRSYSGQTVTLTGTGMETVGVKISQSIVKASDDSSLNDPTQDVPSAGSAGADRLKETVVLTVNDSTAATIYTFNNAVLYRQNLNSQLSQVQDIMARRTFETNGNYRVGATTGKETGFLMTLSPDTDDTTKVTLNIQPGIAFVQGYEVSKPNPTRLALDKSTETETITSEQHVYHAGTDVYSLAVPNVKAVNQVSAQIQQNFTITHGSQDGTDFIVNNLISVDKVYTEGTSGRTFTEGTDYRVSGNSVDWSFPTGQEPAVNSSYVVTATYNKVLTGDGVDYTATISSDVNGISTISFAGATGSGNTAAYVPKDQGYITINYDIYWARIDIITLNKDGDFVIHKGQPARADLVSEPDFNDPFTLRIGAATLYPNSSTGSVSTDAVTNLTMDKLQKIVARVQNIEYNEALQSLDNQTIQDHTPVTLRGIFTDAFVTLDRFDESYDSRGTATDGFKSNVMFSFDDGRITLPKDSEDPHQAQIIGDSSTAAVWGHLITAPFTEFPIVQQLQATEFMSVVPFDNTKEEGSLTISPSADNWVDTTHTVVYNQQYYTYATGRWWIHHNLGNAKSNTENYYNERTDWDWATHAAKGWQSDLTGTITQSGGTTTTDQQIQYMRPQTITFVANGLKVNQDNLVLRFNNVIVPIVPAQGYTAGSTVAGSIMADGSGVAKGSFQIPDNVLCGKVAVVLDSDGSSAETTYVAQGINKVTTDTIITTYVTAHLVDPLGQSFQTLDARQLSSVDLYFGSKSTTNNVTITIRGMADTGMPNNIVYATQVLTPSQVNVSSDASAVTKVAFDDPVMTTPGSSYVVVAGSSSADYTLAVARSGSNLLGTNTKVTGQPYQEGVLFLSSNGQTWTPDQSADLKFVVNAAKYNPTATMEFSPFVNLSLDEFVLFASYLTPDNTGCTWEYRILYDGATGDITTQPYKALSSYVKTDAEGVAKAVQLRATFTANEYISPLLSLDDLQFGAFTTALRGDYVSVTVPMDASPFNTISLDYPVNLPGQSAIVPQYSLDKGATWINFQSTPTTTQVSTEWTNIHYTETLSSLQKSFKLHFKLTTANPYQRPSVDQVKVALTNE</sequence>
<proteinExistence type="predicted"/>
<gene>
    <name evidence="3" type="ORF">lb338_phage_134</name>
</gene>
<evidence type="ECO:0000313" key="4">
    <source>
        <dbReference type="Proteomes" id="UP000001878"/>
    </source>
</evidence>